<dbReference type="GO" id="GO:0016787">
    <property type="term" value="F:hydrolase activity"/>
    <property type="evidence" value="ECO:0007669"/>
    <property type="project" value="UniProtKB-KW"/>
</dbReference>
<evidence type="ECO:0000256" key="3">
    <source>
        <dbReference type="ARBA" id="ARBA00022801"/>
    </source>
</evidence>
<feature type="domain" description="DNA mismatch repair MutH/Type II restriction enzyme Sau3AI" evidence="4">
    <location>
        <begin position="70"/>
        <end position="178"/>
    </location>
</feature>
<evidence type="ECO:0000256" key="1">
    <source>
        <dbReference type="ARBA" id="ARBA00022722"/>
    </source>
</evidence>
<proteinExistence type="predicted"/>
<name>A0A4R0V912_BIFLL</name>
<dbReference type="GO" id="GO:0003677">
    <property type="term" value="F:DNA binding"/>
    <property type="evidence" value="ECO:0007669"/>
    <property type="project" value="InterPro"/>
</dbReference>
<dbReference type="SMART" id="SM00927">
    <property type="entry name" value="MutH"/>
    <property type="match status" value="1"/>
</dbReference>
<dbReference type="InterPro" id="IPR011335">
    <property type="entry name" value="Restrct_endonuc-II-like"/>
</dbReference>
<dbReference type="NCBIfam" id="NF040973">
    <property type="entry name" value="restrict_Sau3AI"/>
    <property type="match status" value="1"/>
</dbReference>
<keyword evidence="3" id="KW-0378">Hydrolase</keyword>
<dbReference type="CDD" id="cd22355">
    <property type="entry name" value="Sau3AI_C"/>
    <property type="match status" value="1"/>
</dbReference>
<dbReference type="Pfam" id="PF02976">
    <property type="entry name" value="MutH"/>
    <property type="match status" value="1"/>
</dbReference>
<dbReference type="Proteomes" id="UP000292478">
    <property type="component" value="Unassembled WGS sequence"/>
</dbReference>
<accession>A0A4R0V912</accession>
<dbReference type="EMBL" id="SHTC01000001">
    <property type="protein sequence ID" value="TCF60553.1"/>
    <property type="molecule type" value="Genomic_DNA"/>
</dbReference>
<dbReference type="SUPFAM" id="SSF52980">
    <property type="entry name" value="Restriction endonuclease-like"/>
    <property type="match status" value="2"/>
</dbReference>
<dbReference type="Gene3D" id="3.40.600.10">
    <property type="entry name" value="DNA mismatch repair MutH/Restriction endonuclease, type II"/>
    <property type="match status" value="2"/>
</dbReference>
<dbReference type="GO" id="GO:0004519">
    <property type="term" value="F:endonuclease activity"/>
    <property type="evidence" value="ECO:0007669"/>
    <property type="project" value="UniProtKB-KW"/>
</dbReference>
<reference evidence="5 6" key="1">
    <citation type="journal article" date="2018" name="Sci. Rep.">
        <title>Genomic diversity and distribution of Bifidobacterium longum subsp. longum across the human lifespan.</title>
        <authorList>
            <person name="Odamaki T."/>
            <person name="Bottacini F."/>
            <person name="Kato K."/>
            <person name="Mitsuyama E."/>
            <person name="Yoshida K."/>
            <person name="Horigome A."/>
            <person name="Xiao J.Z."/>
            <person name="van Sinderen D."/>
        </authorList>
    </citation>
    <scope>NUCLEOTIDE SEQUENCE [LARGE SCALE GENOMIC DNA]</scope>
    <source>
        <strain evidence="5 6">MCC10113</strain>
    </source>
</reference>
<dbReference type="InterPro" id="IPR011337">
    <property type="entry name" value="DNA_rep_MutH/RE_typeII_Sau3AI"/>
</dbReference>
<dbReference type="AlphaFoldDB" id="A0A4R0V912"/>
<comment type="caution">
    <text evidence="5">The sequence shown here is derived from an EMBL/GenBank/DDBJ whole genome shotgun (WGS) entry which is preliminary data.</text>
</comment>
<keyword evidence="2" id="KW-0255">Endonuclease</keyword>
<protein>
    <submittedName>
        <fullName evidence="5">Type II restriction enzyme</fullName>
    </submittedName>
</protein>
<sequence length="502" mass="56468">MTHQQQGDTMSSSEPEFNDAREYSSLEEVMNTLLTAKGKSFRELDQTGRALTGGNKGSLGQIIEESVLKYAINSDAAPDIHIGDTSYELKVTPLKHIKKGKQTSAKERLVIDIINYLTLADETDFESSKMWDKAKNIILVYYYDDRTDKKKELRIDCKVLASYLMKYEADDLATIKNDWHVIRDKVASGHADSLSESDTNYLAACTKGANSKQLREAPAPAGANTATIFAKQRAFSLKTSYMTAIARKLLNRKSETVRLPIPQEQNLDEYVAAKFIPYTGKSSRDIASELQVSAAPTAKNYNSSLAFAMLGASKSSISKIEQFSKANISQFKSVTIYPDGLPREHMSFKAITDDQWEEWANPQTTWEQSFVRDFFETSKFLIMVSKSPIPYQSGHDKAKDIFKGAFLWNMPEDDIEQYVKPVWETMHTLLVAHTPLNYGIRGKNLIPGSSFNSVFHLRPHASKGKDNGSAKDRSILPNGEVITKQCFWLDRRYIARIIASNL</sequence>
<organism evidence="5 6">
    <name type="scientific">Bifidobacterium longum subsp. longum</name>
    <dbReference type="NCBI Taxonomy" id="1679"/>
    <lineage>
        <taxon>Bacteria</taxon>
        <taxon>Bacillati</taxon>
        <taxon>Actinomycetota</taxon>
        <taxon>Actinomycetes</taxon>
        <taxon>Bifidobacteriales</taxon>
        <taxon>Bifidobacteriaceae</taxon>
        <taxon>Bifidobacterium</taxon>
    </lineage>
</organism>
<evidence type="ECO:0000313" key="5">
    <source>
        <dbReference type="EMBL" id="TCF60553.1"/>
    </source>
</evidence>
<evidence type="ECO:0000313" key="6">
    <source>
        <dbReference type="Proteomes" id="UP000292478"/>
    </source>
</evidence>
<evidence type="ECO:0000256" key="2">
    <source>
        <dbReference type="ARBA" id="ARBA00022759"/>
    </source>
</evidence>
<dbReference type="CDD" id="cd22356">
    <property type="entry name" value="Sau3AI_N-like"/>
    <property type="match status" value="1"/>
</dbReference>
<gene>
    <name evidence="5" type="ORF">MCC10113_0008</name>
</gene>
<dbReference type="InterPro" id="IPR037057">
    <property type="entry name" value="DNA_rep_MutH/T2_RE_sf"/>
</dbReference>
<keyword evidence="1" id="KW-0540">Nuclease</keyword>
<evidence type="ECO:0000259" key="4">
    <source>
        <dbReference type="SMART" id="SM00927"/>
    </source>
</evidence>
<dbReference type="RefSeq" id="WP_012472052.1">
    <property type="nucleotide sequence ID" value="NZ_AP022379.1"/>
</dbReference>